<organism evidence="1 2">
    <name type="scientific">Nostoc linckia z8</name>
    <dbReference type="NCBI Taxonomy" id="1628746"/>
    <lineage>
        <taxon>Bacteria</taxon>
        <taxon>Bacillati</taxon>
        <taxon>Cyanobacteriota</taxon>
        <taxon>Cyanophyceae</taxon>
        <taxon>Nostocales</taxon>
        <taxon>Nostocaceae</taxon>
        <taxon>Nostoc</taxon>
    </lineage>
</organism>
<dbReference type="AlphaFoldDB" id="A0A9Q5ZE94"/>
<comment type="caution">
    <text evidence="1">The sequence shown here is derived from an EMBL/GenBank/DDBJ whole genome shotgun (WGS) entry which is preliminary data.</text>
</comment>
<dbReference type="EMBL" id="LAHD01000016">
    <property type="protein sequence ID" value="PHK05304.1"/>
    <property type="molecule type" value="Genomic_DNA"/>
</dbReference>
<accession>A0A9Q5ZE94</accession>
<evidence type="ECO:0000313" key="1">
    <source>
        <dbReference type="EMBL" id="PHK05304.1"/>
    </source>
</evidence>
<name>A0A9Q5ZE94_NOSLI</name>
<gene>
    <name evidence="1" type="ORF">VF08_07945</name>
</gene>
<dbReference type="Proteomes" id="UP000222310">
    <property type="component" value="Unassembled WGS sequence"/>
</dbReference>
<protein>
    <submittedName>
        <fullName evidence="1">Uncharacterized protein</fullName>
    </submittedName>
</protein>
<dbReference type="RefSeq" id="WP_099072491.1">
    <property type="nucleotide sequence ID" value="NZ_LAHD01000016.1"/>
</dbReference>
<proteinExistence type="predicted"/>
<evidence type="ECO:0000313" key="2">
    <source>
        <dbReference type="Proteomes" id="UP000222310"/>
    </source>
</evidence>
<reference evidence="1 2" key="1">
    <citation type="submission" date="2015-02" db="EMBL/GenBank/DDBJ databases">
        <title>Nostoc linckia genome annotation.</title>
        <authorList>
            <person name="Zhou Z."/>
        </authorList>
    </citation>
    <scope>NUCLEOTIDE SEQUENCE [LARGE SCALE GENOMIC DNA]</scope>
    <source>
        <strain evidence="2">z8</strain>
    </source>
</reference>
<dbReference type="GeneID" id="57095929"/>
<sequence>MTQVTQAFPHLDLETVKQKVKKALSHWERQKWLVIYNAIADPLNSRRDSFTRRGIKRVCQKSNSTIQPQGRSWIINAS</sequence>